<gene>
    <name evidence="2" type="ORF">CEP54_013256</name>
</gene>
<name>A0A428P3Z5_9HYPO</name>
<comment type="caution">
    <text evidence="2">The sequence shown here is derived from an EMBL/GenBank/DDBJ whole genome shotgun (WGS) entry which is preliminary data.</text>
</comment>
<dbReference type="Gene3D" id="2.60.120.10">
    <property type="entry name" value="Jelly Rolls"/>
    <property type="match status" value="2"/>
</dbReference>
<accession>A0A428P3Z5</accession>
<organism evidence="2 3">
    <name type="scientific">Fusarium duplospermum</name>
    <dbReference type="NCBI Taxonomy" id="1325734"/>
    <lineage>
        <taxon>Eukaryota</taxon>
        <taxon>Fungi</taxon>
        <taxon>Dikarya</taxon>
        <taxon>Ascomycota</taxon>
        <taxon>Pezizomycotina</taxon>
        <taxon>Sordariomycetes</taxon>
        <taxon>Hypocreomycetidae</taxon>
        <taxon>Hypocreales</taxon>
        <taxon>Nectriaceae</taxon>
        <taxon>Fusarium</taxon>
        <taxon>Fusarium solani species complex</taxon>
    </lineage>
</organism>
<evidence type="ECO:0000259" key="1">
    <source>
        <dbReference type="Pfam" id="PF05899"/>
    </source>
</evidence>
<dbReference type="Proteomes" id="UP000288168">
    <property type="component" value="Unassembled WGS sequence"/>
</dbReference>
<evidence type="ECO:0000313" key="3">
    <source>
        <dbReference type="Proteomes" id="UP000288168"/>
    </source>
</evidence>
<dbReference type="SUPFAM" id="SSF51182">
    <property type="entry name" value="RmlC-like cupins"/>
    <property type="match status" value="1"/>
</dbReference>
<evidence type="ECO:0000313" key="2">
    <source>
        <dbReference type="EMBL" id="RSL47764.1"/>
    </source>
</evidence>
<reference evidence="2 3" key="1">
    <citation type="submission" date="2017-06" db="EMBL/GenBank/DDBJ databases">
        <title>Comparative genomic analysis of Ambrosia Fusariam Clade fungi.</title>
        <authorList>
            <person name="Stajich J.E."/>
            <person name="Carrillo J."/>
            <person name="Kijimoto T."/>
            <person name="Eskalen A."/>
            <person name="O'Donnell K."/>
            <person name="Kasson M."/>
        </authorList>
    </citation>
    <scope>NUCLEOTIDE SEQUENCE [LARGE SCALE GENOMIC DNA]</scope>
    <source>
        <strain evidence="2 3">NRRL62584</strain>
    </source>
</reference>
<dbReference type="PANTHER" id="PTHR40943">
    <property type="entry name" value="CYTOPLASMIC PROTEIN-RELATED"/>
    <property type="match status" value="1"/>
</dbReference>
<dbReference type="AlphaFoldDB" id="A0A428P3Z5"/>
<proteinExistence type="predicted"/>
<feature type="domain" description="(S)-ureidoglycine aminohydrolase cupin" evidence="1">
    <location>
        <begin position="82"/>
        <end position="130"/>
    </location>
</feature>
<keyword evidence="3" id="KW-1185">Reference proteome</keyword>
<dbReference type="EMBL" id="NKCI01000210">
    <property type="protein sequence ID" value="RSL47764.1"/>
    <property type="molecule type" value="Genomic_DNA"/>
</dbReference>
<sequence length="278" mass="29782">MTIPTSVHTLEFGSRNTTGTWTPFDWKDPLHGPQSKGEVVTIRTGGATGGTLASGLWRTGPGIAGCNDDGTCDIVYSAPLGDETMVLLEGSADVLATKSGKKYHFKAGDILAHPKHLDLKWHVNGPFLKKFWVIWDAPLEGTKSDELFVGNINDNPKDWTPFTWDEPGKGSQTAGELTLVRSTGSTGVLQVGLWRSGRGLPGAAADGSVTFEYSSPLGDETILVVEGEVKIVEHESGKTHHFKGGDIFALPSGLKVTWTSEGPFTKKYFVITNGQKAG</sequence>
<dbReference type="InterPro" id="IPR011051">
    <property type="entry name" value="RmlC_Cupin_sf"/>
</dbReference>
<dbReference type="InterPro" id="IPR014710">
    <property type="entry name" value="RmlC-like_jellyroll"/>
</dbReference>
<feature type="domain" description="(S)-ureidoglycine aminohydrolase cupin" evidence="1">
    <location>
        <begin position="219"/>
        <end position="268"/>
    </location>
</feature>
<dbReference type="InterPro" id="IPR008579">
    <property type="entry name" value="UGlyAH_Cupin_dom"/>
</dbReference>
<protein>
    <recommendedName>
        <fullName evidence="1">(S)-ureidoglycine aminohydrolase cupin domain-containing protein</fullName>
    </recommendedName>
</protein>
<dbReference type="PANTHER" id="PTHR40943:SF1">
    <property type="entry name" value="CYTOPLASMIC PROTEIN"/>
    <property type="match status" value="1"/>
</dbReference>
<dbReference type="OrthoDB" id="4985233at2759"/>
<dbReference type="Pfam" id="PF05899">
    <property type="entry name" value="Cupin_3"/>
    <property type="match status" value="2"/>
</dbReference>